<evidence type="ECO:0000256" key="2">
    <source>
        <dbReference type="ARBA" id="ARBA00022448"/>
    </source>
</evidence>
<feature type="domain" description="ATPase F1/V1/A1 complex alpha/beta subunit nucleotide-binding" evidence="5">
    <location>
        <begin position="145"/>
        <end position="208"/>
    </location>
</feature>
<dbReference type="PANTHER" id="PTHR43389:SF1">
    <property type="entry name" value="V-TYPE PROTON ATPASE SUBUNIT B, KIDNEY ISOFORM"/>
    <property type="match status" value="1"/>
</dbReference>
<dbReference type="OrthoDB" id="1735853at2759"/>
<dbReference type="EMBL" id="VYZE01003681">
    <property type="protein sequence ID" value="NWU73500.1"/>
    <property type="molecule type" value="Genomic_DNA"/>
</dbReference>
<dbReference type="InterPro" id="IPR022879">
    <property type="entry name" value="V-ATPase_su_B/beta"/>
</dbReference>
<dbReference type="Proteomes" id="UP000522270">
    <property type="component" value="Unassembled WGS sequence"/>
</dbReference>
<evidence type="ECO:0000256" key="4">
    <source>
        <dbReference type="SAM" id="MobiDB-lite"/>
    </source>
</evidence>
<feature type="non-terminal residue" evidence="7">
    <location>
        <position position="376"/>
    </location>
</feature>
<reference evidence="7 8" key="1">
    <citation type="submission" date="2019-09" db="EMBL/GenBank/DDBJ databases">
        <title>Bird 10,000 Genomes (B10K) Project - Family phase.</title>
        <authorList>
            <person name="Zhang G."/>
        </authorList>
    </citation>
    <scope>NUCLEOTIDE SEQUENCE [LARGE SCALE GENOMIC DNA]</scope>
    <source>
        <strain evidence="7">B10K-DU-027-49</strain>
        <tissue evidence="7">Muscle</tissue>
    </source>
</reference>
<dbReference type="InterPro" id="IPR000194">
    <property type="entry name" value="ATPase_F1/V1/A1_a/bsu_nucl-bd"/>
</dbReference>
<dbReference type="GO" id="GO:0005524">
    <property type="term" value="F:ATP binding"/>
    <property type="evidence" value="ECO:0007669"/>
    <property type="project" value="InterPro"/>
</dbReference>
<proteinExistence type="inferred from homology"/>
<keyword evidence="2" id="KW-0813">Transport</keyword>
<evidence type="ECO:0000313" key="8">
    <source>
        <dbReference type="Proteomes" id="UP000522270"/>
    </source>
</evidence>
<evidence type="ECO:0000259" key="5">
    <source>
        <dbReference type="Pfam" id="PF00006"/>
    </source>
</evidence>
<feature type="domain" description="ATP synthase A/B type C-terminal" evidence="6">
    <location>
        <begin position="289"/>
        <end position="370"/>
    </location>
</feature>
<comment type="caution">
    <text evidence="7">The sequence shown here is derived from an EMBL/GenBank/DDBJ whole genome shotgun (WGS) entry which is preliminary data.</text>
</comment>
<evidence type="ECO:0000256" key="3">
    <source>
        <dbReference type="ARBA" id="ARBA00023065"/>
    </source>
</evidence>
<keyword evidence="8" id="KW-1185">Reference proteome</keyword>
<dbReference type="CDD" id="cd18112">
    <property type="entry name" value="ATP-synt_V_A-type_beta_C"/>
    <property type="match status" value="1"/>
</dbReference>
<name>A0A7K5Z7E8_9AVES</name>
<keyword evidence="3" id="KW-0406">Ion transport</keyword>
<dbReference type="PANTHER" id="PTHR43389">
    <property type="entry name" value="V-TYPE PROTON ATPASE SUBUNIT B"/>
    <property type="match status" value="1"/>
</dbReference>
<dbReference type="InterPro" id="IPR055190">
    <property type="entry name" value="ATP-synt_VA_C"/>
</dbReference>
<feature type="region of interest" description="Disordered" evidence="4">
    <location>
        <begin position="1"/>
        <end position="22"/>
    </location>
</feature>
<dbReference type="SUPFAM" id="SSF52540">
    <property type="entry name" value="P-loop containing nucleoside triphosphate hydrolases"/>
    <property type="match status" value="1"/>
</dbReference>
<feature type="non-terminal residue" evidence="7">
    <location>
        <position position="1"/>
    </location>
</feature>
<comment type="similarity">
    <text evidence="1">Belongs to the ATPase alpha/beta chains family.</text>
</comment>
<gene>
    <name evidence="7" type="primary">Vha55</name>
    <name evidence="7" type="ORF">PTEBUR_R08675</name>
</gene>
<sequence length="376" mass="40018">PSSSLPAGRVFNGSGKPIDSGPPVMAEDFLDINGQPINPHSRIYPEEMIQTGLSPIDVMNSIARGQKIPIFSAAGLPHNEVGPRPTSGGAPTPPHPCRQGEGCSHYLVPHPMSLGEAVWLRAGLQGCSGGVAGMWGCPRRPPHRIERIITPRLALTTAEFLAYQCEKHVLVILTDMSSYAEALREVSAGSPGSVLGSPGSVLGFPGSVVGSPGSTLGPQVLPLCQGMGTALLGCWGTRVLGVLRVPRIFGVLGVSGAGHALSPSPRQIRGIGVPGVSIHPDTHPSVGQYACYAIGKDVQAMKAVVGEEALSPDDLLYLEFLHKFEKQFIAQGPYENRSIFESLDIGWQLLRIFPKQLLKRIPESILAEYYPREPKA</sequence>
<dbReference type="AlphaFoldDB" id="A0A7K5Z7E8"/>
<evidence type="ECO:0000256" key="1">
    <source>
        <dbReference type="ARBA" id="ARBA00008936"/>
    </source>
</evidence>
<dbReference type="GO" id="GO:0046961">
    <property type="term" value="F:proton-transporting ATPase activity, rotational mechanism"/>
    <property type="evidence" value="ECO:0007669"/>
    <property type="project" value="TreeGrafter"/>
</dbReference>
<accession>A0A7K5Z7E8</accession>
<dbReference type="Gene3D" id="3.40.50.12240">
    <property type="match status" value="3"/>
</dbReference>
<evidence type="ECO:0000259" key="6">
    <source>
        <dbReference type="Pfam" id="PF22919"/>
    </source>
</evidence>
<protein>
    <submittedName>
        <fullName evidence="7">VATB ATPase</fullName>
    </submittedName>
</protein>
<dbReference type="InterPro" id="IPR027417">
    <property type="entry name" value="P-loop_NTPase"/>
</dbReference>
<dbReference type="Pfam" id="PF22919">
    <property type="entry name" value="ATP-synt_VA_C"/>
    <property type="match status" value="1"/>
</dbReference>
<evidence type="ECO:0000313" key="7">
    <source>
        <dbReference type="EMBL" id="NWU73500.1"/>
    </source>
</evidence>
<dbReference type="Pfam" id="PF00006">
    <property type="entry name" value="ATP-synt_ab"/>
    <property type="match status" value="1"/>
</dbReference>
<dbReference type="GO" id="GO:0007035">
    <property type="term" value="P:vacuolar acidification"/>
    <property type="evidence" value="ECO:0007669"/>
    <property type="project" value="TreeGrafter"/>
</dbReference>
<organism evidence="7 8">
    <name type="scientific">Pterocles burchelli</name>
    <dbReference type="NCBI Taxonomy" id="2585816"/>
    <lineage>
        <taxon>Eukaryota</taxon>
        <taxon>Metazoa</taxon>
        <taxon>Chordata</taxon>
        <taxon>Craniata</taxon>
        <taxon>Vertebrata</taxon>
        <taxon>Euteleostomi</taxon>
        <taxon>Archelosauria</taxon>
        <taxon>Archosauria</taxon>
        <taxon>Dinosauria</taxon>
        <taxon>Saurischia</taxon>
        <taxon>Theropoda</taxon>
        <taxon>Coelurosauria</taxon>
        <taxon>Aves</taxon>
        <taxon>Neognathae</taxon>
        <taxon>Neoaves</taxon>
        <taxon>Columbimorphae</taxon>
        <taxon>Pterocliformes</taxon>
        <taxon>Pteroclidae</taxon>
        <taxon>Pterocles</taxon>
    </lineage>
</organism>